<reference evidence="3 4" key="1">
    <citation type="journal article" date="2015" name="Genome Announc.">
        <title>Complete Genome Sequence of Steroid-Transforming Nocardioides simplex VKM Ac-2033D.</title>
        <authorList>
            <person name="Shtratnikova V.Y."/>
            <person name="Schelkunov M.I."/>
            <person name="Pekov Y.A."/>
            <person name="Fokina V.V."/>
            <person name="Logacheva M.D."/>
            <person name="Sokolov S.L."/>
            <person name="Bragin E.Y."/>
            <person name="Ashapkin V.V."/>
            <person name="Donova M.V."/>
        </authorList>
    </citation>
    <scope>NUCLEOTIDE SEQUENCE [LARGE SCALE GENOMIC DNA]</scope>
    <source>
        <strain evidence="3 4">VKM Ac-2033D</strain>
    </source>
</reference>
<dbReference type="PANTHER" id="PTHR35561:SF1">
    <property type="entry name" value="RNA 2',3'-CYCLIC PHOSPHODIESTERASE"/>
    <property type="match status" value="1"/>
</dbReference>
<dbReference type="GO" id="GO:0008664">
    <property type="term" value="F:RNA 2',3'-cyclic 3'-phosphodiesterase activity"/>
    <property type="evidence" value="ECO:0007669"/>
    <property type="project" value="UniProtKB-EC"/>
</dbReference>
<dbReference type="HOGENOM" id="CLU_081251_1_1_11"/>
<accession>A0A0A1DUT8</accession>
<keyword evidence="1 2" id="KW-0378">Hydrolase</keyword>
<gene>
    <name evidence="3" type="ORF">KR76_24755</name>
</gene>
<feature type="short sequence motif" description="HXTX 2" evidence="2">
    <location>
        <begin position="126"/>
        <end position="129"/>
    </location>
</feature>
<dbReference type="AlphaFoldDB" id="A0A0A1DUT8"/>
<keyword evidence="3" id="KW-0436">Ligase</keyword>
<dbReference type="GO" id="GO:0004113">
    <property type="term" value="F:2',3'-cyclic-nucleotide 3'-phosphodiesterase activity"/>
    <property type="evidence" value="ECO:0007669"/>
    <property type="project" value="InterPro"/>
</dbReference>
<dbReference type="NCBIfam" id="TIGR02258">
    <property type="entry name" value="2_5_ligase"/>
    <property type="match status" value="1"/>
</dbReference>
<name>A0A0A1DUT8_NOCSI</name>
<dbReference type="Gene3D" id="3.90.1140.10">
    <property type="entry name" value="Cyclic phosphodiesterase"/>
    <property type="match status" value="1"/>
</dbReference>
<dbReference type="EMBL" id="CP009896">
    <property type="protein sequence ID" value="AIY19185.2"/>
    <property type="molecule type" value="Genomic_DNA"/>
</dbReference>
<dbReference type="InterPro" id="IPR004175">
    <property type="entry name" value="RNA_CPDase"/>
</dbReference>
<comment type="function">
    <text evidence="2">Hydrolyzes RNA 2',3'-cyclic phosphodiester to an RNA 2'-phosphomonoester.</text>
</comment>
<evidence type="ECO:0000313" key="3">
    <source>
        <dbReference type="EMBL" id="AIY19185.2"/>
    </source>
</evidence>
<sequence>MMRVFTALVPSPEAIDHLDAFLEPRRAAAGFRWTRPEQLHLTLAFMASASEARIDDYVERLAESLDDLTPAPARLAGAVVFPNVAEGRVLAVGVTGAAPLASLAVRARNAAVASGIEVDGQRFRPHVTVARTGGRPTELTSWVRLLETYEGPEWAVGSVAVMASHLGEGPRRSPRYETLAEILL</sequence>
<dbReference type="InterPro" id="IPR009097">
    <property type="entry name" value="Cyclic_Pdiesterase"/>
</dbReference>
<keyword evidence="4" id="KW-1185">Reference proteome</keyword>
<dbReference type="HAMAP" id="MF_01940">
    <property type="entry name" value="RNA_CPDase"/>
    <property type="match status" value="1"/>
</dbReference>
<organism evidence="3 4">
    <name type="scientific">Nocardioides simplex</name>
    <name type="common">Arthrobacter simplex</name>
    <dbReference type="NCBI Taxonomy" id="2045"/>
    <lineage>
        <taxon>Bacteria</taxon>
        <taxon>Bacillati</taxon>
        <taxon>Actinomycetota</taxon>
        <taxon>Actinomycetes</taxon>
        <taxon>Propionibacteriales</taxon>
        <taxon>Nocardioidaceae</taxon>
        <taxon>Pimelobacter</taxon>
    </lineage>
</organism>
<dbReference type="eggNOG" id="COG1514">
    <property type="taxonomic scope" value="Bacteria"/>
</dbReference>
<feature type="short sequence motif" description="HXTX 1" evidence="2">
    <location>
        <begin position="40"/>
        <end position="43"/>
    </location>
</feature>
<dbReference type="PANTHER" id="PTHR35561">
    <property type="entry name" value="RNA 2',3'-CYCLIC PHOSPHODIESTERASE"/>
    <property type="match status" value="1"/>
</dbReference>
<dbReference type="KEGG" id="psim:KR76_24755"/>
<dbReference type="Proteomes" id="UP000030300">
    <property type="component" value="Chromosome"/>
</dbReference>
<dbReference type="GO" id="GO:0016874">
    <property type="term" value="F:ligase activity"/>
    <property type="evidence" value="ECO:0007669"/>
    <property type="project" value="UniProtKB-KW"/>
</dbReference>
<comment type="catalytic activity">
    <reaction evidence="2">
        <text>a 3'-end 2',3'-cyclophospho-ribonucleotide-RNA + H2O = a 3'-end 2'-phospho-ribonucleotide-RNA + H(+)</text>
        <dbReference type="Rhea" id="RHEA:11828"/>
        <dbReference type="Rhea" id="RHEA-COMP:10464"/>
        <dbReference type="Rhea" id="RHEA-COMP:17353"/>
        <dbReference type="ChEBI" id="CHEBI:15377"/>
        <dbReference type="ChEBI" id="CHEBI:15378"/>
        <dbReference type="ChEBI" id="CHEBI:83064"/>
        <dbReference type="ChEBI" id="CHEBI:173113"/>
        <dbReference type="EC" id="3.1.4.58"/>
    </reaction>
</comment>
<dbReference type="SUPFAM" id="SSF55144">
    <property type="entry name" value="LigT-like"/>
    <property type="match status" value="1"/>
</dbReference>
<dbReference type="Pfam" id="PF13563">
    <property type="entry name" value="2_5_RNA_ligase2"/>
    <property type="match status" value="1"/>
</dbReference>
<evidence type="ECO:0000313" key="4">
    <source>
        <dbReference type="Proteomes" id="UP000030300"/>
    </source>
</evidence>
<evidence type="ECO:0000256" key="2">
    <source>
        <dbReference type="HAMAP-Rule" id="MF_01940"/>
    </source>
</evidence>
<evidence type="ECO:0000256" key="1">
    <source>
        <dbReference type="ARBA" id="ARBA00022801"/>
    </source>
</evidence>
<dbReference type="STRING" id="2045.KR76_24755"/>
<feature type="active site" description="Proton donor" evidence="2">
    <location>
        <position position="40"/>
    </location>
</feature>
<protein>
    <recommendedName>
        <fullName evidence="2">RNA 2',3'-cyclic phosphodiesterase</fullName>
        <shortName evidence="2">RNA 2',3'-CPDase</shortName>
        <ecNumber evidence="2">3.1.4.58</ecNumber>
    </recommendedName>
</protein>
<dbReference type="EC" id="3.1.4.58" evidence="2"/>
<feature type="active site" description="Proton acceptor" evidence="2">
    <location>
        <position position="126"/>
    </location>
</feature>
<comment type="similarity">
    <text evidence="2">Belongs to the 2H phosphoesterase superfamily. ThpR family.</text>
</comment>
<proteinExistence type="inferred from homology"/>